<feature type="region of interest" description="Disordered" evidence="1">
    <location>
        <begin position="173"/>
        <end position="214"/>
    </location>
</feature>
<feature type="region of interest" description="Disordered" evidence="1">
    <location>
        <begin position="129"/>
        <end position="160"/>
    </location>
</feature>
<feature type="compositionally biased region" description="Low complexity" evidence="1">
    <location>
        <begin position="149"/>
        <end position="160"/>
    </location>
</feature>
<protein>
    <submittedName>
        <fullName evidence="2">Uncharacterized protein</fullName>
    </submittedName>
</protein>
<sequence>MHRAGSDHALFSGVLQSHQEWKPSTSILYMHTYKRGVHTCMYCSSFGKVVPCFQSQGHPGFCHQQACLHEFACMFTHMSYSSRGKVLFPCLQPQGHPGFCHQQACLHEFACMFTHMSYSSRSKVVPCFQPQGHPGSPPATKRQTISVGAPSAAAPPSLPAASAAPLYSPAAPAVGGSNKATAPAPSRATSSSASPAQKGSPSPTASPAHPAVSGTSLTQRIHCLLKKKPQPGASAVAAADAQVCTGGEADARAHSKIPGPQHNSDGGQKG</sequence>
<proteinExistence type="predicted"/>
<reference evidence="2" key="1">
    <citation type="submission" date="2021-01" db="EMBL/GenBank/DDBJ databases">
        <authorList>
            <person name="Corre E."/>
            <person name="Pelletier E."/>
            <person name="Niang G."/>
            <person name="Scheremetjew M."/>
            <person name="Finn R."/>
            <person name="Kale V."/>
            <person name="Holt S."/>
            <person name="Cochrane G."/>
            <person name="Meng A."/>
            <person name="Brown T."/>
            <person name="Cohen L."/>
        </authorList>
    </citation>
    <scope>NUCLEOTIDE SEQUENCE</scope>
    <source>
        <strain evidence="2">CCMP1320</strain>
    </source>
</reference>
<name>A0A7S3R771_DUNTE</name>
<feature type="compositionally biased region" description="Polar residues" evidence="1">
    <location>
        <begin position="261"/>
        <end position="270"/>
    </location>
</feature>
<evidence type="ECO:0000256" key="1">
    <source>
        <dbReference type="SAM" id="MobiDB-lite"/>
    </source>
</evidence>
<accession>A0A7S3R771</accession>
<organism evidence="2">
    <name type="scientific">Dunaliella tertiolecta</name>
    <name type="common">Green alga</name>
    <dbReference type="NCBI Taxonomy" id="3047"/>
    <lineage>
        <taxon>Eukaryota</taxon>
        <taxon>Viridiplantae</taxon>
        <taxon>Chlorophyta</taxon>
        <taxon>core chlorophytes</taxon>
        <taxon>Chlorophyceae</taxon>
        <taxon>CS clade</taxon>
        <taxon>Chlamydomonadales</taxon>
        <taxon>Dunaliellaceae</taxon>
        <taxon>Dunaliella</taxon>
    </lineage>
</organism>
<feature type="compositionally biased region" description="Low complexity" evidence="1">
    <location>
        <begin position="180"/>
        <end position="213"/>
    </location>
</feature>
<dbReference type="AlphaFoldDB" id="A0A7S3R771"/>
<evidence type="ECO:0000313" key="2">
    <source>
        <dbReference type="EMBL" id="CAE0504614.1"/>
    </source>
</evidence>
<dbReference type="EMBL" id="HBIP01032332">
    <property type="protein sequence ID" value="CAE0504614.1"/>
    <property type="molecule type" value="Transcribed_RNA"/>
</dbReference>
<feature type="region of interest" description="Disordered" evidence="1">
    <location>
        <begin position="247"/>
        <end position="270"/>
    </location>
</feature>
<gene>
    <name evidence="2" type="ORF">DTER00134_LOCUS19687</name>
</gene>